<dbReference type="PANTHER" id="PTHR24173:SF44">
    <property type="entry name" value="ANKYRIN REPEAT AND SOCS BOX PROTEIN 13"/>
    <property type="match status" value="1"/>
</dbReference>
<dbReference type="PROSITE" id="PS50297">
    <property type="entry name" value="ANK_REP_REGION"/>
    <property type="match status" value="6"/>
</dbReference>
<protein>
    <submittedName>
        <fullName evidence="5">Uncharacterized protein</fullName>
    </submittedName>
</protein>
<dbReference type="PROSITE" id="PS50088">
    <property type="entry name" value="ANK_REPEAT"/>
    <property type="match status" value="6"/>
</dbReference>
<evidence type="ECO:0000256" key="4">
    <source>
        <dbReference type="SAM" id="MobiDB-lite"/>
    </source>
</evidence>
<feature type="repeat" description="ANK" evidence="3">
    <location>
        <begin position="8"/>
        <end position="32"/>
    </location>
</feature>
<feature type="region of interest" description="Disordered" evidence="4">
    <location>
        <begin position="343"/>
        <end position="369"/>
    </location>
</feature>
<dbReference type="Gene3D" id="1.25.40.20">
    <property type="entry name" value="Ankyrin repeat-containing domain"/>
    <property type="match status" value="1"/>
</dbReference>
<proteinExistence type="predicted"/>
<evidence type="ECO:0000256" key="3">
    <source>
        <dbReference type="PROSITE-ProRule" id="PRU00023"/>
    </source>
</evidence>
<feature type="repeat" description="ANK" evidence="3">
    <location>
        <begin position="42"/>
        <end position="74"/>
    </location>
</feature>
<dbReference type="SMART" id="SM00248">
    <property type="entry name" value="ANK"/>
    <property type="match status" value="6"/>
</dbReference>
<keyword evidence="1" id="KW-0677">Repeat</keyword>
<feature type="repeat" description="ANK" evidence="3">
    <location>
        <begin position="75"/>
        <end position="107"/>
    </location>
</feature>
<reference evidence="5 6" key="1">
    <citation type="submission" date="2018-04" db="EMBL/GenBank/DDBJ databases">
        <title>The genome of golden apple snail Pomacea canaliculata provides insight into stress tolerance and invasive adaptation.</title>
        <authorList>
            <person name="Liu C."/>
            <person name="Liu B."/>
            <person name="Ren Y."/>
            <person name="Zhang Y."/>
            <person name="Wang H."/>
            <person name="Li S."/>
            <person name="Jiang F."/>
            <person name="Yin L."/>
            <person name="Zhang G."/>
            <person name="Qian W."/>
            <person name="Fan W."/>
        </authorList>
    </citation>
    <scope>NUCLEOTIDE SEQUENCE [LARGE SCALE GENOMIC DNA]</scope>
    <source>
        <strain evidence="5">SZHN2017</strain>
        <tissue evidence="5">Muscle</tissue>
    </source>
</reference>
<keyword evidence="2 3" id="KW-0040">ANK repeat</keyword>
<dbReference type="InterPro" id="IPR036770">
    <property type="entry name" value="Ankyrin_rpt-contain_sf"/>
</dbReference>
<dbReference type="AlphaFoldDB" id="A0A2T7NU79"/>
<feature type="repeat" description="ANK" evidence="3">
    <location>
        <begin position="172"/>
        <end position="204"/>
    </location>
</feature>
<dbReference type="Pfam" id="PF00023">
    <property type="entry name" value="Ank"/>
    <property type="match status" value="1"/>
</dbReference>
<dbReference type="Proteomes" id="UP000245119">
    <property type="component" value="Linkage Group LG9"/>
</dbReference>
<organism evidence="5 6">
    <name type="scientific">Pomacea canaliculata</name>
    <name type="common">Golden apple snail</name>
    <dbReference type="NCBI Taxonomy" id="400727"/>
    <lineage>
        <taxon>Eukaryota</taxon>
        <taxon>Metazoa</taxon>
        <taxon>Spiralia</taxon>
        <taxon>Lophotrochozoa</taxon>
        <taxon>Mollusca</taxon>
        <taxon>Gastropoda</taxon>
        <taxon>Caenogastropoda</taxon>
        <taxon>Architaenioglossa</taxon>
        <taxon>Ampullarioidea</taxon>
        <taxon>Ampullariidae</taxon>
        <taxon>Pomacea</taxon>
    </lineage>
</organism>
<feature type="repeat" description="ANK" evidence="3">
    <location>
        <begin position="140"/>
        <end position="172"/>
    </location>
</feature>
<name>A0A2T7NU79_POMCA</name>
<dbReference type="EMBL" id="PZQS01000009">
    <property type="protein sequence ID" value="PVD24748.1"/>
    <property type="molecule type" value="Genomic_DNA"/>
</dbReference>
<dbReference type="InterPro" id="IPR002110">
    <property type="entry name" value="Ankyrin_rpt"/>
</dbReference>
<keyword evidence="6" id="KW-1185">Reference proteome</keyword>
<evidence type="ECO:0000256" key="2">
    <source>
        <dbReference type="ARBA" id="ARBA00023043"/>
    </source>
</evidence>
<dbReference type="Pfam" id="PF12796">
    <property type="entry name" value="Ank_2"/>
    <property type="match status" value="2"/>
</dbReference>
<evidence type="ECO:0000313" key="5">
    <source>
        <dbReference type="EMBL" id="PVD24748.1"/>
    </source>
</evidence>
<dbReference type="Gene3D" id="1.10.238.10">
    <property type="entry name" value="EF-hand"/>
    <property type="match status" value="1"/>
</dbReference>
<gene>
    <name evidence="5" type="ORF">C0Q70_15233</name>
</gene>
<dbReference type="SUPFAM" id="SSF48403">
    <property type="entry name" value="Ankyrin repeat"/>
    <property type="match status" value="1"/>
</dbReference>
<feature type="compositionally biased region" description="Basic residues" evidence="4">
    <location>
        <begin position="354"/>
        <end position="363"/>
    </location>
</feature>
<dbReference type="STRING" id="400727.A0A2T7NU79"/>
<dbReference type="OrthoDB" id="10252328at2759"/>
<evidence type="ECO:0000313" key="6">
    <source>
        <dbReference type="Proteomes" id="UP000245119"/>
    </source>
</evidence>
<feature type="repeat" description="ANK" evidence="3">
    <location>
        <begin position="107"/>
        <end position="139"/>
    </location>
</feature>
<evidence type="ECO:0000256" key="1">
    <source>
        <dbReference type="ARBA" id="ARBA00022737"/>
    </source>
</evidence>
<comment type="caution">
    <text evidence="5">The sequence shown here is derived from an EMBL/GenBank/DDBJ whole genome shotgun (WGS) entry which is preliminary data.</text>
</comment>
<accession>A0A2T7NU79</accession>
<sequence>MSLAEYTEAKYPLHKAAREGRAGILKLLLSTGKYDINFGCFDLIRPLHEACLAGHTECVRTLLEHGAEVNARNIDGGTPLCDACCNGNLEIIRMLLEQGALVNPPHTLNSPLHEAALRNKWGCVQVLVEYGVKINASDCHHGTPLHVAAVRGYLEFAAVLLSFGANVNAPHIHSTPLHLAARQLDVPMIILLLEHGANVFCQDNHGKTPEECIAPVGLNVAIAKKLLHNWACGAPEQARTGLDKLTYEFISLWQKDGLITEQELYQFYKDMVQLEAEEARENSHLAFSQMTDDGRYPLNLSGYDQIFANFLIGRTPYGPGRHIFGCFEHSVDNGPFHLIMPAPEDEEESESTIKIHKEKRPKRGSLPAK</sequence>
<dbReference type="PANTHER" id="PTHR24173">
    <property type="entry name" value="ANKYRIN REPEAT CONTAINING"/>
    <property type="match status" value="1"/>
</dbReference>